<protein>
    <submittedName>
        <fullName evidence="1">Uncharacterized protein</fullName>
    </submittedName>
</protein>
<organism evidence="1 2">
    <name type="scientific">[Mycobacterium] crassicus</name>
    <dbReference type="NCBI Taxonomy" id="2872309"/>
    <lineage>
        <taxon>Bacteria</taxon>
        <taxon>Bacillati</taxon>
        <taxon>Actinomycetota</taxon>
        <taxon>Actinomycetes</taxon>
        <taxon>Mycobacteriales</taxon>
        <taxon>Mycobacteriaceae</taxon>
        <taxon>Mycolicibacter</taxon>
    </lineage>
</organism>
<reference evidence="1 2" key="1">
    <citation type="submission" date="2023-12" db="EMBL/GenBank/DDBJ databases">
        <title>Description of new species of Mycobacterium terrae complex isolated from sewage at the Sao Paulo Zoological Park Foundation in Brazil.</title>
        <authorList>
            <person name="Romagnoli C.L."/>
            <person name="Conceicao E.C."/>
            <person name="Machado E."/>
            <person name="Barreto L.B.P.F."/>
            <person name="Sharma A."/>
            <person name="Silva N.M."/>
            <person name="Marques L.E."/>
            <person name="Juliana M.A."/>
            <person name="Lourenco M.C.S."/>
            <person name="Digiampietri L.A."/>
            <person name="Suffys P.N."/>
            <person name="Viana-Niero C."/>
        </authorList>
    </citation>
    <scope>NUCLEOTIDE SEQUENCE [LARGE SCALE GENOMIC DNA]</scope>
    <source>
        <strain evidence="1 2">MYC098</strain>
    </source>
</reference>
<proteinExistence type="predicted"/>
<comment type="caution">
    <text evidence="1">The sequence shown here is derived from an EMBL/GenBank/DDBJ whole genome shotgun (WGS) entry which is preliminary data.</text>
</comment>
<evidence type="ECO:0000313" key="2">
    <source>
        <dbReference type="Proteomes" id="UP001299596"/>
    </source>
</evidence>
<dbReference type="RefSeq" id="WP_329780314.1">
    <property type="nucleotide sequence ID" value="NZ_JAYJJR010000013.1"/>
</dbReference>
<gene>
    <name evidence="1" type="ORF">K6T79_18575</name>
</gene>
<accession>A0ABU5XPN5</accession>
<dbReference type="Proteomes" id="UP001299596">
    <property type="component" value="Unassembled WGS sequence"/>
</dbReference>
<evidence type="ECO:0000313" key="1">
    <source>
        <dbReference type="EMBL" id="MEB3023051.1"/>
    </source>
</evidence>
<sequence>MTTVYDVWGFGKIVAAGADPNGDYVARVQKAMAAGAADRGISPSEPSDALDASRNIILDEFLGGEWQIDSGTLYVAYDGFPLQTLITEHASPFCT</sequence>
<dbReference type="EMBL" id="JAYJJR010000013">
    <property type="protein sequence ID" value="MEB3023051.1"/>
    <property type="molecule type" value="Genomic_DNA"/>
</dbReference>
<keyword evidence="2" id="KW-1185">Reference proteome</keyword>
<name>A0ABU5XPN5_9MYCO</name>